<organism evidence="2 3">
    <name type="scientific">Saccharopolyspora griseoalba</name>
    <dbReference type="NCBI Taxonomy" id="1431848"/>
    <lineage>
        <taxon>Bacteria</taxon>
        <taxon>Bacillati</taxon>
        <taxon>Actinomycetota</taxon>
        <taxon>Actinomycetes</taxon>
        <taxon>Pseudonocardiales</taxon>
        <taxon>Pseudonocardiaceae</taxon>
        <taxon>Saccharopolyspora</taxon>
    </lineage>
</organism>
<dbReference type="RefSeq" id="WP_380666002.1">
    <property type="nucleotide sequence ID" value="NZ_JBHTCJ010000003.1"/>
</dbReference>
<evidence type="ECO:0000256" key="1">
    <source>
        <dbReference type="SAM" id="MobiDB-lite"/>
    </source>
</evidence>
<evidence type="ECO:0000313" key="3">
    <source>
        <dbReference type="Proteomes" id="UP001596504"/>
    </source>
</evidence>
<dbReference type="Proteomes" id="UP001596504">
    <property type="component" value="Unassembled WGS sequence"/>
</dbReference>
<gene>
    <name evidence="2" type="ORF">ACFQRI_07690</name>
</gene>
<sequence length="121" mass="13525">MTDAVERYRELVEAATEAGAALREHDRATAERLGEAVAKGKQRQEESARQREEAIADADARWKAALGALWDERWLRSDGKPAPDRSAPPATPEESRKAMDEAYVDFHDSLAKPGLLRRRKA</sequence>
<name>A0ABW2LIU8_9PSEU</name>
<accession>A0ABW2LIU8</accession>
<dbReference type="EMBL" id="JBHTCJ010000003">
    <property type="protein sequence ID" value="MFC7341293.1"/>
    <property type="molecule type" value="Genomic_DNA"/>
</dbReference>
<feature type="region of interest" description="Disordered" evidence="1">
    <location>
        <begin position="76"/>
        <end position="101"/>
    </location>
</feature>
<evidence type="ECO:0000313" key="2">
    <source>
        <dbReference type="EMBL" id="MFC7341293.1"/>
    </source>
</evidence>
<comment type="caution">
    <text evidence="2">The sequence shown here is derived from an EMBL/GenBank/DDBJ whole genome shotgun (WGS) entry which is preliminary data.</text>
</comment>
<reference evidence="3" key="1">
    <citation type="journal article" date="2019" name="Int. J. Syst. Evol. Microbiol.">
        <title>The Global Catalogue of Microorganisms (GCM) 10K type strain sequencing project: providing services to taxonomists for standard genome sequencing and annotation.</title>
        <authorList>
            <consortium name="The Broad Institute Genomics Platform"/>
            <consortium name="The Broad Institute Genome Sequencing Center for Infectious Disease"/>
            <person name="Wu L."/>
            <person name="Ma J."/>
        </authorList>
    </citation>
    <scope>NUCLEOTIDE SEQUENCE [LARGE SCALE GENOMIC DNA]</scope>
    <source>
        <strain evidence="3">WLHS5</strain>
    </source>
</reference>
<protein>
    <submittedName>
        <fullName evidence="2">Uncharacterized protein</fullName>
    </submittedName>
</protein>
<proteinExistence type="predicted"/>
<keyword evidence="3" id="KW-1185">Reference proteome</keyword>